<dbReference type="EMBL" id="RBII01000002">
    <property type="protein sequence ID" value="RKQ68977.1"/>
    <property type="molecule type" value="Genomic_DNA"/>
</dbReference>
<dbReference type="InterPro" id="IPR036869">
    <property type="entry name" value="J_dom_sf"/>
</dbReference>
<protein>
    <submittedName>
        <fullName evidence="3">DnaJ-like protein</fullName>
    </submittedName>
</protein>
<feature type="region of interest" description="Disordered" evidence="1">
    <location>
        <begin position="1"/>
        <end position="24"/>
    </location>
</feature>
<comment type="caution">
    <text evidence="3">The sequence shown here is derived from an EMBL/GenBank/DDBJ whole genome shotgun (WGS) entry which is preliminary data.</text>
</comment>
<dbReference type="RefSeq" id="WP_121100859.1">
    <property type="nucleotide sequence ID" value="NZ_RBII01000002.1"/>
</dbReference>
<sequence length="195" mass="21544">MSRPINAYPLQWPQGHPRQGPRKATSQFRTQLKGALNNVKDSLQKFGNDSGKAVTNLVISSDVTLGVDNPPDSGVAVYFDWAGEPRVIPVDRYSKVQDNLQAIHHIIEARRTELRHGGLHIVKTSFAGFKALPPPADYEDWQTILKLGQDATRAEIFSAYKNLAKIHHPDKGGNEAEMQKITAARDTALAQLGQD</sequence>
<dbReference type="InterPro" id="IPR001623">
    <property type="entry name" value="DnaJ_domain"/>
</dbReference>
<evidence type="ECO:0000313" key="4">
    <source>
        <dbReference type="Proteomes" id="UP000282211"/>
    </source>
</evidence>
<dbReference type="SMART" id="SM00271">
    <property type="entry name" value="DnaJ"/>
    <property type="match status" value="1"/>
</dbReference>
<dbReference type="CDD" id="cd06257">
    <property type="entry name" value="DnaJ"/>
    <property type="match status" value="1"/>
</dbReference>
<evidence type="ECO:0000256" key="1">
    <source>
        <dbReference type="SAM" id="MobiDB-lite"/>
    </source>
</evidence>
<name>A0A420WD81_9PROT</name>
<dbReference type="Proteomes" id="UP000282211">
    <property type="component" value="Unassembled WGS sequence"/>
</dbReference>
<dbReference type="SUPFAM" id="SSF46565">
    <property type="entry name" value="Chaperone J-domain"/>
    <property type="match status" value="1"/>
</dbReference>
<organism evidence="3 4">
    <name type="scientific">Litorimonas taeanensis</name>
    <dbReference type="NCBI Taxonomy" id="568099"/>
    <lineage>
        <taxon>Bacteria</taxon>
        <taxon>Pseudomonadati</taxon>
        <taxon>Pseudomonadota</taxon>
        <taxon>Alphaproteobacteria</taxon>
        <taxon>Maricaulales</taxon>
        <taxon>Robiginitomaculaceae</taxon>
    </lineage>
</organism>
<dbReference type="AlphaFoldDB" id="A0A420WD81"/>
<accession>A0A420WD81</accession>
<evidence type="ECO:0000313" key="3">
    <source>
        <dbReference type="EMBL" id="RKQ68977.1"/>
    </source>
</evidence>
<evidence type="ECO:0000259" key="2">
    <source>
        <dbReference type="PROSITE" id="PS50076"/>
    </source>
</evidence>
<dbReference type="OrthoDB" id="8440198at2"/>
<reference evidence="3 4" key="1">
    <citation type="submission" date="2018-10" db="EMBL/GenBank/DDBJ databases">
        <title>Genomic Encyclopedia of Type Strains, Phase IV (KMG-IV): sequencing the most valuable type-strain genomes for metagenomic binning, comparative biology and taxonomic classification.</title>
        <authorList>
            <person name="Goeker M."/>
        </authorList>
    </citation>
    <scope>NUCLEOTIDE SEQUENCE [LARGE SCALE GENOMIC DNA]</scope>
    <source>
        <strain evidence="3 4">DSM 22008</strain>
    </source>
</reference>
<dbReference type="Gene3D" id="1.10.287.110">
    <property type="entry name" value="DnaJ domain"/>
    <property type="match status" value="1"/>
</dbReference>
<dbReference type="PROSITE" id="PS50076">
    <property type="entry name" value="DNAJ_2"/>
    <property type="match status" value="1"/>
</dbReference>
<gene>
    <name evidence="3" type="ORF">DES40_1753</name>
</gene>
<feature type="domain" description="J" evidence="2">
    <location>
        <begin position="140"/>
        <end position="195"/>
    </location>
</feature>
<dbReference type="InParanoid" id="A0A420WD81"/>
<keyword evidence="4" id="KW-1185">Reference proteome</keyword>
<dbReference type="Pfam" id="PF00226">
    <property type="entry name" value="DnaJ"/>
    <property type="match status" value="1"/>
</dbReference>
<proteinExistence type="predicted"/>